<dbReference type="EMBL" id="JANRMS010001385">
    <property type="protein sequence ID" value="KAJ3528633.1"/>
    <property type="molecule type" value="Genomic_DNA"/>
</dbReference>
<reference evidence="1" key="1">
    <citation type="submission" date="2022-08" db="EMBL/GenBank/DDBJ databases">
        <title>Genome Sequence of Fusarium decemcellulare.</title>
        <authorList>
            <person name="Buettner E."/>
        </authorList>
    </citation>
    <scope>NUCLEOTIDE SEQUENCE</scope>
    <source>
        <strain evidence="1">Babe19</strain>
    </source>
</reference>
<name>A0ACC1RZ01_9HYPO</name>
<keyword evidence="2" id="KW-1185">Reference proteome</keyword>
<gene>
    <name evidence="1" type="ORF">NM208_g10113</name>
</gene>
<protein>
    <submittedName>
        <fullName evidence="1">Uncharacterized protein</fullName>
    </submittedName>
</protein>
<organism evidence="1 2">
    <name type="scientific">Fusarium decemcellulare</name>
    <dbReference type="NCBI Taxonomy" id="57161"/>
    <lineage>
        <taxon>Eukaryota</taxon>
        <taxon>Fungi</taxon>
        <taxon>Dikarya</taxon>
        <taxon>Ascomycota</taxon>
        <taxon>Pezizomycotina</taxon>
        <taxon>Sordariomycetes</taxon>
        <taxon>Hypocreomycetidae</taxon>
        <taxon>Hypocreales</taxon>
        <taxon>Nectriaceae</taxon>
        <taxon>Fusarium</taxon>
        <taxon>Fusarium decemcellulare species complex</taxon>
    </lineage>
</organism>
<accession>A0ACC1RZ01</accession>
<comment type="caution">
    <text evidence="1">The sequence shown here is derived from an EMBL/GenBank/DDBJ whole genome shotgun (WGS) entry which is preliminary data.</text>
</comment>
<proteinExistence type="predicted"/>
<sequence>MLQNVTSTSDPKSGMLIVDELMRANDTSMTGTESRISELLWYSLDDSLEKYKAYTHHSFCLSNQVIAVIFRAVGLSPTEYEKCFEAAVKTLHKHNLFETESFTKWSGYRSIKPFADEAREAHGNQPTDTVGPPYLVMSATVMISTIAVVCFRKPPLCLRSYCAALIYLLLDKKIRVDINNSTASVPEQMDNGTWLVPSRVVKHRPFFDEIDEFFSSYSSEPDADGDSMESEADDDLSEPEPDSDDNHPEPDNSIPPLDDDGDTTMGGQFVVADPEPVLVLNGLLAAFRSLLISSMVKPYINHRMMAVGPIGRAHKFLSDMFAFPAQGEKGVVLRATSCTLSSTSRYQKLTNPDAYEMIRTEHDDAYRELMDAAVVTVDIVCATPAAFAEFANNSSWGPDLIIIDEATCLSESKSVAIIV</sequence>
<evidence type="ECO:0000313" key="2">
    <source>
        <dbReference type="Proteomes" id="UP001148629"/>
    </source>
</evidence>
<evidence type="ECO:0000313" key="1">
    <source>
        <dbReference type="EMBL" id="KAJ3528633.1"/>
    </source>
</evidence>
<dbReference type="Proteomes" id="UP001148629">
    <property type="component" value="Unassembled WGS sequence"/>
</dbReference>